<sequence>MHSDFSLSIMCKARLRGICPQGFLVTGRGSRYILANTEKLHEKILQLADRILALETALRAVHAEHFRCLPRSPENDALPPPPPHPLLQGKDLLIKGQLELYGVEQMPPKSPTKRQASSDSSGTGVESFELSASAHGAILYAEDVIDEAPNKQMRDHSSSSTLKSTQIQALVPQVLNSGESRGLPADIIQLSTSSTSAWSKIVNNEKKDIQPIQLQELKKPALDYALYRIHTLLPTRAESDCLCKAVSENASSLYDKLLLIFTCFPYPLTLVIPVYSCPPAPTFLGNMALLFIILAVGALADLTRPRGSASPADARSHSAEEYYLLARAALGLHAAEFEARRENGAMNPSYSSGLWWVSLHVFRVGLRCYVGIVLCRTTTLSRPALRLNGDDEAHTTLPPVSAEDSRAVDEMVRESEKRREKKRTRTGGGRPGRPPDGVAMSAAEQCFRAGMSFDDMVRGLREMIPALPRPEENTGG</sequence>
<keyword evidence="3" id="KW-1185">Reference proteome</keyword>
<evidence type="ECO:0000313" key="3">
    <source>
        <dbReference type="Proteomes" id="UP000308199"/>
    </source>
</evidence>
<evidence type="ECO:0000256" key="1">
    <source>
        <dbReference type="SAM" id="MobiDB-lite"/>
    </source>
</evidence>
<feature type="compositionally biased region" description="Basic and acidic residues" evidence="1">
    <location>
        <begin position="403"/>
        <end position="418"/>
    </location>
</feature>
<feature type="compositionally biased region" description="Polar residues" evidence="1">
    <location>
        <begin position="113"/>
        <end position="124"/>
    </location>
</feature>
<organism evidence="2 3">
    <name type="scientific">Phellinidium pouzarii</name>
    <dbReference type="NCBI Taxonomy" id="167371"/>
    <lineage>
        <taxon>Eukaryota</taxon>
        <taxon>Fungi</taxon>
        <taxon>Dikarya</taxon>
        <taxon>Basidiomycota</taxon>
        <taxon>Agaricomycotina</taxon>
        <taxon>Agaricomycetes</taxon>
        <taxon>Hymenochaetales</taxon>
        <taxon>Hymenochaetaceae</taxon>
        <taxon>Phellinidium</taxon>
    </lineage>
</organism>
<feature type="region of interest" description="Disordered" evidence="1">
    <location>
        <begin position="104"/>
        <end position="126"/>
    </location>
</feature>
<protein>
    <recommendedName>
        <fullName evidence="4">Transcription factor domain-containing protein</fullName>
    </recommendedName>
</protein>
<dbReference type="OrthoDB" id="424974at2759"/>
<comment type="caution">
    <text evidence="2">The sequence shown here is derived from an EMBL/GenBank/DDBJ whole genome shotgun (WGS) entry which is preliminary data.</text>
</comment>
<reference evidence="2 3" key="1">
    <citation type="submission" date="2019-02" db="EMBL/GenBank/DDBJ databases">
        <title>Genome sequencing of the rare red list fungi Phellinidium pouzarii.</title>
        <authorList>
            <person name="Buettner E."/>
            <person name="Kellner H."/>
        </authorList>
    </citation>
    <scope>NUCLEOTIDE SEQUENCE [LARGE SCALE GENOMIC DNA]</scope>
    <source>
        <strain evidence="2 3">DSM 108285</strain>
    </source>
</reference>
<proteinExistence type="predicted"/>
<name>A0A4S4KYN2_9AGAM</name>
<accession>A0A4S4KYN2</accession>
<dbReference type="AlphaFoldDB" id="A0A4S4KYN2"/>
<dbReference type="EMBL" id="SGPK01000385">
    <property type="protein sequence ID" value="THH04022.1"/>
    <property type="molecule type" value="Genomic_DNA"/>
</dbReference>
<evidence type="ECO:0000313" key="2">
    <source>
        <dbReference type="EMBL" id="THH04022.1"/>
    </source>
</evidence>
<feature type="region of interest" description="Disordered" evidence="1">
    <location>
        <begin position="389"/>
        <end position="441"/>
    </location>
</feature>
<evidence type="ECO:0008006" key="4">
    <source>
        <dbReference type="Google" id="ProtNLM"/>
    </source>
</evidence>
<gene>
    <name evidence="2" type="ORF">EW145_g5829</name>
</gene>
<dbReference type="Proteomes" id="UP000308199">
    <property type="component" value="Unassembled WGS sequence"/>
</dbReference>